<keyword evidence="5" id="KW-1185">Reference proteome</keyword>
<dbReference type="PRINTS" id="PR00081">
    <property type="entry name" value="GDHRDH"/>
</dbReference>
<protein>
    <submittedName>
        <fullName evidence="3 4">Uncharacterized protein</fullName>
    </submittedName>
</protein>
<dbReference type="Gramene" id="Pp3c10_24980V3.2">
    <property type="protein sequence ID" value="Pp3c10_24980V3.2"/>
    <property type="gene ID" value="Pp3c10_24980"/>
</dbReference>
<evidence type="ECO:0000256" key="1">
    <source>
        <dbReference type="RuleBase" id="RU000363"/>
    </source>
</evidence>
<dbReference type="InterPro" id="IPR036291">
    <property type="entry name" value="NAD(P)-bd_dom_sf"/>
</dbReference>
<dbReference type="OrthoDB" id="37659at2759"/>
<proteinExistence type="inferred from homology"/>
<keyword evidence="2" id="KW-1133">Transmembrane helix</keyword>
<dbReference type="GO" id="GO:0016616">
    <property type="term" value="F:oxidoreductase activity, acting on the CH-OH group of donors, NAD or NADP as acceptor"/>
    <property type="evidence" value="ECO:0000318"/>
    <property type="project" value="GO_Central"/>
</dbReference>
<dbReference type="EnsemblPlants" id="Pp3c10_24980V3.2">
    <property type="protein sequence ID" value="Pp3c10_24980V3.2"/>
    <property type="gene ID" value="Pp3c10_24980"/>
</dbReference>
<dbReference type="SUPFAM" id="SSF51735">
    <property type="entry name" value="NAD(P)-binding Rossmann-fold domains"/>
    <property type="match status" value="1"/>
</dbReference>
<organism evidence="3">
    <name type="scientific">Physcomitrium patens</name>
    <name type="common">Spreading-leaved earth moss</name>
    <name type="synonym">Physcomitrella patens</name>
    <dbReference type="NCBI Taxonomy" id="3218"/>
    <lineage>
        <taxon>Eukaryota</taxon>
        <taxon>Viridiplantae</taxon>
        <taxon>Streptophyta</taxon>
        <taxon>Embryophyta</taxon>
        <taxon>Bryophyta</taxon>
        <taxon>Bryophytina</taxon>
        <taxon>Bryopsida</taxon>
        <taxon>Funariidae</taxon>
        <taxon>Funariales</taxon>
        <taxon>Funariaceae</taxon>
        <taxon>Physcomitrium</taxon>
    </lineage>
</organism>
<dbReference type="PANTHER" id="PTHR43550">
    <property type="entry name" value="3-KETODIHYDROSPHINGOSINE REDUCTASE"/>
    <property type="match status" value="1"/>
</dbReference>
<dbReference type="RefSeq" id="XP_024386172.1">
    <property type="nucleotide sequence ID" value="XM_024530404.2"/>
</dbReference>
<evidence type="ECO:0000313" key="5">
    <source>
        <dbReference type="Proteomes" id="UP000006727"/>
    </source>
</evidence>
<reference evidence="4" key="3">
    <citation type="submission" date="2020-12" db="UniProtKB">
        <authorList>
            <consortium name="EnsemblPlants"/>
        </authorList>
    </citation>
    <scope>IDENTIFICATION</scope>
</reference>
<evidence type="ECO:0000313" key="3">
    <source>
        <dbReference type="EMBL" id="PNR47225.1"/>
    </source>
</evidence>
<dbReference type="EMBL" id="ABEU02000010">
    <property type="protein sequence ID" value="PNR47225.1"/>
    <property type="molecule type" value="Genomic_DNA"/>
</dbReference>
<dbReference type="EnsemblPlants" id="Pp3c10_24980V3.1">
    <property type="protein sequence ID" value="Pp3c10_24980V3.1"/>
    <property type="gene ID" value="Pp3c10_24980"/>
</dbReference>
<dbReference type="PRINTS" id="PR00080">
    <property type="entry name" value="SDRFAMILY"/>
</dbReference>
<sequence length="335" mass="37055">MYIHYAWIAVGIGAMLSFLALSWTRKPFMANLRGKHIFLTGASSGIGLAVAKQALREGAYVTLVARSFEKMETVAKSLLKELELPKDRVLVMAADVGDYASISTAVKESFGWRPIDILINNAGITRSGFMEDFSLEDINTVVHTNVLGSIYPVHAILPQLKLRSRDHPISVVFIGSLASLCWLYGNGVYTGTKHAVKGIAESLRLELVPYNMRVNLVCPGFVNTGFLDDVDNEEELTAGMKVASFYNRKHAQSPEEVASISIDGIKKGKFIITTTPVLGPILVILTRGFSPSDSFLQNLVEAICAGPMRMISYITQFDMCRRLKKIHYEHNHDSR</sequence>
<dbReference type="InterPro" id="IPR002347">
    <property type="entry name" value="SDR_fam"/>
</dbReference>
<dbReference type="PROSITE" id="PS00061">
    <property type="entry name" value="ADH_SHORT"/>
    <property type="match status" value="1"/>
</dbReference>
<name>A0A2K1K0B7_PHYPA</name>
<dbReference type="PANTHER" id="PTHR43550:SF12">
    <property type="entry name" value="3-DEHYDROSPHINGANINE REDUCTASE"/>
    <property type="match status" value="1"/>
</dbReference>
<dbReference type="GeneID" id="112287438"/>
<evidence type="ECO:0000256" key="2">
    <source>
        <dbReference type="SAM" id="Phobius"/>
    </source>
</evidence>
<dbReference type="Gene3D" id="3.40.50.720">
    <property type="entry name" value="NAD(P)-binding Rossmann-like Domain"/>
    <property type="match status" value="1"/>
</dbReference>
<keyword evidence="2" id="KW-0472">Membrane</keyword>
<accession>A0A2K1K0B7</accession>
<gene>
    <name evidence="4" type="primary">LOC112287438</name>
    <name evidence="3" type="ORF">PHYPA_014345</name>
</gene>
<dbReference type="InterPro" id="IPR020904">
    <property type="entry name" value="Sc_DH/Rdtase_CS"/>
</dbReference>
<dbReference type="Pfam" id="PF00106">
    <property type="entry name" value="adh_short"/>
    <property type="match status" value="1"/>
</dbReference>
<dbReference type="Proteomes" id="UP000006727">
    <property type="component" value="Chromosome 10"/>
</dbReference>
<dbReference type="PaxDb" id="3218-PP1S32_36V6.1"/>
<reference evidence="3 5" key="1">
    <citation type="journal article" date="2008" name="Science">
        <title>The Physcomitrella genome reveals evolutionary insights into the conquest of land by plants.</title>
        <authorList>
            <person name="Rensing S."/>
            <person name="Lang D."/>
            <person name="Zimmer A."/>
            <person name="Terry A."/>
            <person name="Salamov A."/>
            <person name="Shapiro H."/>
            <person name="Nishiyama T."/>
            <person name="Perroud P.-F."/>
            <person name="Lindquist E."/>
            <person name="Kamisugi Y."/>
            <person name="Tanahashi T."/>
            <person name="Sakakibara K."/>
            <person name="Fujita T."/>
            <person name="Oishi K."/>
            <person name="Shin-I T."/>
            <person name="Kuroki Y."/>
            <person name="Toyoda A."/>
            <person name="Suzuki Y."/>
            <person name="Hashimoto A."/>
            <person name="Yamaguchi K."/>
            <person name="Sugano A."/>
            <person name="Kohara Y."/>
            <person name="Fujiyama A."/>
            <person name="Anterola A."/>
            <person name="Aoki S."/>
            <person name="Ashton N."/>
            <person name="Barbazuk W.B."/>
            <person name="Barker E."/>
            <person name="Bennetzen J."/>
            <person name="Bezanilla M."/>
            <person name="Blankenship R."/>
            <person name="Cho S.H."/>
            <person name="Dutcher S."/>
            <person name="Estelle M."/>
            <person name="Fawcett J.A."/>
            <person name="Gundlach H."/>
            <person name="Hanada K."/>
            <person name="Heyl A."/>
            <person name="Hicks K.A."/>
            <person name="Hugh J."/>
            <person name="Lohr M."/>
            <person name="Mayer K."/>
            <person name="Melkozernov A."/>
            <person name="Murata T."/>
            <person name="Nelson D."/>
            <person name="Pils B."/>
            <person name="Prigge M."/>
            <person name="Reiss B."/>
            <person name="Renner T."/>
            <person name="Rombauts S."/>
            <person name="Rushton P."/>
            <person name="Sanderfoot A."/>
            <person name="Schween G."/>
            <person name="Shiu S.-H."/>
            <person name="Stueber K."/>
            <person name="Theodoulou F.L."/>
            <person name="Tu H."/>
            <person name="Van de Peer Y."/>
            <person name="Verrier P.J."/>
            <person name="Waters E."/>
            <person name="Wood A."/>
            <person name="Yang L."/>
            <person name="Cove D."/>
            <person name="Cuming A."/>
            <person name="Hasebe M."/>
            <person name="Lucas S."/>
            <person name="Mishler D.B."/>
            <person name="Reski R."/>
            <person name="Grigoriev I."/>
            <person name="Quatrano R.S."/>
            <person name="Boore J.L."/>
        </authorList>
    </citation>
    <scope>NUCLEOTIDE SEQUENCE [LARGE SCALE GENOMIC DNA]</scope>
    <source>
        <strain evidence="4 5">cv. Gransden 2004</strain>
    </source>
</reference>
<evidence type="ECO:0000313" key="4">
    <source>
        <dbReference type="EnsemblPlants" id="Pp3c10_24980V3.1"/>
    </source>
</evidence>
<keyword evidence="2" id="KW-0812">Transmembrane</keyword>
<dbReference type="OMA" id="RMISYIT"/>
<reference evidence="3 5" key="2">
    <citation type="journal article" date="2018" name="Plant J.">
        <title>The Physcomitrella patens chromosome-scale assembly reveals moss genome structure and evolution.</title>
        <authorList>
            <person name="Lang D."/>
            <person name="Ullrich K.K."/>
            <person name="Murat F."/>
            <person name="Fuchs J."/>
            <person name="Jenkins J."/>
            <person name="Haas F.B."/>
            <person name="Piednoel M."/>
            <person name="Gundlach H."/>
            <person name="Van Bel M."/>
            <person name="Meyberg R."/>
            <person name="Vives C."/>
            <person name="Morata J."/>
            <person name="Symeonidi A."/>
            <person name="Hiss M."/>
            <person name="Muchero W."/>
            <person name="Kamisugi Y."/>
            <person name="Saleh O."/>
            <person name="Blanc G."/>
            <person name="Decker E.L."/>
            <person name="van Gessel N."/>
            <person name="Grimwood J."/>
            <person name="Hayes R.D."/>
            <person name="Graham S.W."/>
            <person name="Gunter L.E."/>
            <person name="McDaniel S.F."/>
            <person name="Hoernstein S.N.W."/>
            <person name="Larsson A."/>
            <person name="Li F.W."/>
            <person name="Perroud P.F."/>
            <person name="Phillips J."/>
            <person name="Ranjan P."/>
            <person name="Rokshar D.S."/>
            <person name="Rothfels C.J."/>
            <person name="Schneider L."/>
            <person name="Shu S."/>
            <person name="Stevenson D.W."/>
            <person name="Thummler F."/>
            <person name="Tillich M."/>
            <person name="Villarreal Aguilar J.C."/>
            <person name="Widiez T."/>
            <person name="Wong G.K."/>
            <person name="Wymore A."/>
            <person name="Zhang Y."/>
            <person name="Zimmer A.D."/>
            <person name="Quatrano R.S."/>
            <person name="Mayer K.F.X."/>
            <person name="Goodstein D."/>
            <person name="Casacuberta J.M."/>
            <person name="Vandepoele K."/>
            <person name="Reski R."/>
            <person name="Cuming A.C."/>
            <person name="Tuskan G.A."/>
            <person name="Maumus F."/>
            <person name="Salse J."/>
            <person name="Schmutz J."/>
            <person name="Rensing S.A."/>
        </authorList>
    </citation>
    <scope>NUCLEOTIDE SEQUENCE [LARGE SCALE GENOMIC DNA]</scope>
    <source>
        <strain evidence="4 5">cv. Gransden 2004</strain>
    </source>
</reference>
<dbReference type="Gramene" id="Pp3c10_24980V3.1">
    <property type="protein sequence ID" value="Pp3c10_24980V3.1"/>
    <property type="gene ID" value="Pp3c10_24980"/>
</dbReference>
<feature type="transmembrane region" description="Helical" evidence="2">
    <location>
        <begin position="6"/>
        <end position="23"/>
    </location>
</feature>
<dbReference type="AlphaFoldDB" id="A0A2K1K0B7"/>
<comment type="similarity">
    <text evidence="1">Belongs to the short-chain dehydrogenases/reductases (SDR) family.</text>
</comment>
<dbReference type="STRING" id="3218.A0A2K1K0B7"/>